<feature type="compositionally biased region" description="Basic and acidic residues" evidence="1">
    <location>
        <begin position="339"/>
        <end position="366"/>
    </location>
</feature>
<name>A0A225VL29_9STRA</name>
<reference evidence="3" key="1">
    <citation type="submission" date="2017-03" db="EMBL/GenBank/DDBJ databases">
        <title>Phytopthora megakarya and P. palmivora, two closely related causual agents of cacao black pod achieved similar genome size and gene model numbers by different mechanisms.</title>
        <authorList>
            <person name="Ali S."/>
            <person name="Shao J."/>
            <person name="Larry D.J."/>
            <person name="Kronmiller B."/>
            <person name="Shen D."/>
            <person name="Strem M.D."/>
            <person name="Melnick R.L."/>
            <person name="Guiltinan M.J."/>
            <person name="Tyler B.M."/>
            <person name="Meinhardt L.W."/>
            <person name="Bailey B.A."/>
        </authorList>
    </citation>
    <scope>NUCLEOTIDE SEQUENCE [LARGE SCALE GENOMIC DNA]</scope>
    <source>
        <strain evidence="3">zdho120</strain>
    </source>
</reference>
<evidence type="ECO:0000313" key="2">
    <source>
        <dbReference type="EMBL" id="OWZ05699.1"/>
    </source>
</evidence>
<feature type="compositionally biased region" description="Basic and acidic residues" evidence="1">
    <location>
        <begin position="267"/>
        <end position="284"/>
    </location>
</feature>
<organism evidence="2 3">
    <name type="scientific">Phytophthora megakarya</name>
    <dbReference type="NCBI Taxonomy" id="4795"/>
    <lineage>
        <taxon>Eukaryota</taxon>
        <taxon>Sar</taxon>
        <taxon>Stramenopiles</taxon>
        <taxon>Oomycota</taxon>
        <taxon>Peronosporomycetes</taxon>
        <taxon>Peronosporales</taxon>
        <taxon>Peronosporaceae</taxon>
        <taxon>Phytophthora</taxon>
    </lineage>
</organism>
<protein>
    <submittedName>
        <fullName evidence="2">Uncharacterized protein</fullName>
    </submittedName>
</protein>
<feature type="compositionally biased region" description="Polar residues" evidence="1">
    <location>
        <begin position="231"/>
        <end position="242"/>
    </location>
</feature>
<dbReference type="EMBL" id="NBNE01004297">
    <property type="protein sequence ID" value="OWZ05699.1"/>
    <property type="molecule type" value="Genomic_DNA"/>
</dbReference>
<evidence type="ECO:0000256" key="1">
    <source>
        <dbReference type="SAM" id="MobiDB-lite"/>
    </source>
</evidence>
<keyword evidence="3" id="KW-1185">Reference proteome</keyword>
<proteinExistence type="predicted"/>
<comment type="caution">
    <text evidence="2">The sequence shown here is derived from an EMBL/GenBank/DDBJ whole genome shotgun (WGS) entry which is preliminary data.</text>
</comment>
<evidence type="ECO:0000313" key="3">
    <source>
        <dbReference type="Proteomes" id="UP000198211"/>
    </source>
</evidence>
<dbReference type="Proteomes" id="UP000198211">
    <property type="component" value="Unassembled WGS sequence"/>
</dbReference>
<sequence length="382" mass="41261">MWPKTVCAEASGHAGRRLTEEAAVPRSRGTLGRRGATASINTLADMLRTKYMGHRTGPELVGLLNERRQTRREQLIEYAQSLMEIAERGDGMSNTTTGATHVRGHHPLTLDEAVNLAISHVGDYGEGFGVGLEAAMSAWDERETKSGRGLLAVATAMAAGLVQAGPVGDLSSVASGYGPRRGGTAPWQSRYHTAGRQLGTGRKDEWWKAIPPGFRPVKMIRNFKQHPITRRASSGQGMSSLANGLARPAQRPVDQDKRILRSRHVKAVSDEMRSTSGDERSSRHTDQVLVIATASGVVKADILSEIAATRPKGCVDGGRSWKRAASIGPPALSLACLDPGREEQRDGDQSQNSEHRRSRDAADGGKSRKKRRGRLGKVMAEN</sequence>
<dbReference type="AlphaFoldDB" id="A0A225VL29"/>
<feature type="region of interest" description="Disordered" evidence="1">
    <location>
        <begin position="338"/>
        <end position="382"/>
    </location>
</feature>
<gene>
    <name evidence="2" type="ORF">PHMEG_00022163</name>
</gene>
<feature type="region of interest" description="Disordered" evidence="1">
    <location>
        <begin position="231"/>
        <end position="284"/>
    </location>
</feature>
<dbReference type="OrthoDB" id="117242at2759"/>
<accession>A0A225VL29</accession>